<dbReference type="Pfam" id="PF00036">
    <property type="entry name" value="EF-hand_1"/>
    <property type="match status" value="1"/>
</dbReference>
<comment type="caution">
    <text evidence="3">The sequence shown here is derived from an EMBL/GenBank/DDBJ whole genome shotgun (WGS) entry which is preliminary data.</text>
</comment>
<dbReference type="InterPro" id="IPR018247">
    <property type="entry name" value="EF_Hand_1_Ca_BS"/>
</dbReference>
<dbReference type="GO" id="GO:0005509">
    <property type="term" value="F:calcium ion binding"/>
    <property type="evidence" value="ECO:0007669"/>
    <property type="project" value="InterPro"/>
</dbReference>
<keyword evidence="4" id="KW-1185">Reference proteome</keyword>
<reference evidence="3" key="1">
    <citation type="submission" date="2019-03" db="EMBL/GenBank/DDBJ databases">
        <title>Improved annotation for the trematode Fasciola hepatica.</title>
        <authorList>
            <person name="Choi Y.-J."/>
            <person name="Martin J."/>
            <person name="Mitreva M."/>
        </authorList>
    </citation>
    <scope>NUCLEOTIDE SEQUENCE [LARGE SCALE GENOMIC DNA]</scope>
</reference>
<evidence type="ECO:0000313" key="3">
    <source>
        <dbReference type="EMBL" id="THD23644.1"/>
    </source>
</evidence>
<name>A0A4E0RB73_FASHE</name>
<sequence>MSEITYEGAADYLIERLDKDKNGMLSVEELLVLLPTEQMKEKILKIFENYDVNRDGQIDKEELINIMKASRRLDEVSKEAKVE</sequence>
<dbReference type="Pfam" id="PF13202">
    <property type="entry name" value="EF-hand_5"/>
    <property type="match status" value="1"/>
</dbReference>
<dbReference type="PROSITE" id="PS00018">
    <property type="entry name" value="EF_HAND_1"/>
    <property type="match status" value="1"/>
</dbReference>
<dbReference type="SMART" id="SM00054">
    <property type="entry name" value="EFh"/>
    <property type="match status" value="2"/>
</dbReference>
<gene>
    <name evidence="3" type="ORF">D915_004310</name>
</gene>
<dbReference type="InterPro" id="IPR011992">
    <property type="entry name" value="EF-hand-dom_pair"/>
</dbReference>
<dbReference type="InterPro" id="IPR002048">
    <property type="entry name" value="EF_hand_dom"/>
</dbReference>
<dbReference type="AlphaFoldDB" id="A0A4E0RB73"/>
<organism evidence="3 4">
    <name type="scientific">Fasciola hepatica</name>
    <name type="common">Liver fluke</name>
    <dbReference type="NCBI Taxonomy" id="6192"/>
    <lineage>
        <taxon>Eukaryota</taxon>
        <taxon>Metazoa</taxon>
        <taxon>Spiralia</taxon>
        <taxon>Lophotrochozoa</taxon>
        <taxon>Platyhelminthes</taxon>
        <taxon>Trematoda</taxon>
        <taxon>Digenea</taxon>
        <taxon>Plagiorchiida</taxon>
        <taxon>Echinostomata</taxon>
        <taxon>Echinostomatoidea</taxon>
        <taxon>Fasciolidae</taxon>
        <taxon>Fasciola</taxon>
    </lineage>
</organism>
<evidence type="ECO:0000313" key="4">
    <source>
        <dbReference type="Proteomes" id="UP000230066"/>
    </source>
</evidence>
<keyword evidence="1" id="KW-0106">Calcium</keyword>
<dbReference type="SUPFAM" id="SSF47473">
    <property type="entry name" value="EF-hand"/>
    <property type="match status" value="1"/>
</dbReference>
<dbReference type="EMBL" id="JXXN02002027">
    <property type="protein sequence ID" value="THD23644.1"/>
    <property type="molecule type" value="Genomic_DNA"/>
</dbReference>
<accession>A0A4E0RB73</accession>
<dbReference type="Gene3D" id="1.10.238.10">
    <property type="entry name" value="EF-hand"/>
    <property type="match status" value="1"/>
</dbReference>
<evidence type="ECO:0000256" key="1">
    <source>
        <dbReference type="ARBA" id="ARBA00022837"/>
    </source>
</evidence>
<dbReference type="PROSITE" id="PS50222">
    <property type="entry name" value="EF_HAND_2"/>
    <property type="match status" value="1"/>
</dbReference>
<feature type="domain" description="EF-hand" evidence="2">
    <location>
        <begin position="38"/>
        <end position="73"/>
    </location>
</feature>
<protein>
    <recommendedName>
        <fullName evidence="2">EF-hand domain-containing protein</fullName>
    </recommendedName>
</protein>
<evidence type="ECO:0000259" key="2">
    <source>
        <dbReference type="PROSITE" id="PS50222"/>
    </source>
</evidence>
<proteinExistence type="predicted"/>
<dbReference type="Proteomes" id="UP000230066">
    <property type="component" value="Unassembled WGS sequence"/>
</dbReference>